<keyword evidence="4" id="KW-1185">Reference proteome</keyword>
<keyword evidence="1" id="KW-0732">Signal</keyword>
<dbReference type="EnsemblPlants" id="AES65274">
    <property type="protein sequence ID" value="AES65274"/>
    <property type="gene ID" value="MTR_2g037490"/>
</dbReference>
<evidence type="ECO:0000313" key="3">
    <source>
        <dbReference type="EnsemblPlants" id="AES65274"/>
    </source>
</evidence>
<reference evidence="2 4" key="2">
    <citation type="journal article" date="2014" name="BMC Genomics">
        <title>An improved genome release (version Mt4.0) for the model legume Medicago truncatula.</title>
        <authorList>
            <person name="Tang H."/>
            <person name="Krishnakumar V."/>
            <person name="Bidwell S."/>
            <person name="Rosen B."/>
            <person name="Chan A."/>
            <person name="Zhou S."/>
            <person name="Gentzbittel L."/>
            <person name="Childs K.L."/>
            <person name="Yandell M."/>
            <person name="Gundlach H."/>
            <person name="Mayer K.F."/>
            <person name="Schwartz D.C."/>
            <person name="Town C.D."/>
        </authorList>
    </citation>
    <scope>GENOME REANNOTATION</scope>
    <source>
        <strain evidence="3 4">cv. Jemalong A17</strain>
    </source>
</reference>
<evidence type="ECO:0000313" key="2">
    <source>
        <dbReference type="EMBL" id="AES65274.1"/>
    </source>
</evidence>
<sequence>MIHFQFLLFFSFLPFETARMSPLSSTCLRVKGSAGHALNVPLFDYYRGVIHKENQRALDWVDNIPKEKWTQAYEEGRR</sequence>
<dbReference type="AlphaFoldDB" id="G7INI2"/>
<dbReference type="Proteomes" id="UP000002051">
    <property type="component" value="Chromosome 2"/>
</dbReference>
<accession>G7INI2</accession>
<dbReference type="EMBL" id="CM001218">
    <property type="protein sequence ID" value="AES65274.1"/>
    <property type="molecule type" value="Genomic_DNA"/>
</dbReference>
<gene>
    <name evidence="2" type="ordered locus">MTR_2g037490</name>
</gene>
<proteinExistence type="predicted"/>
<reference evidence="3" key="3">
    <citation type="submission" date="2015-04" db="UniProtKB">
        <authorList>
            <consortium name="EnsemblPlants"/>
        </authorList>
    </citation>
    <scope>IDENTIFICATION</scope>
    <source>
        <strain evidence="3">cv. Jemalong A17</strain>
    </source>
</reference>
<evidence type="ECO:0000313" key="4">
    <source>
        <dbReference type="Proteomes" id="UP000002051"/>
    </source>
</evidence>
<feature type="chain" id="PRO_5014572340" evidence="1">
    <location>
        <begin position="19"/>
        <end position="78"/>
    </location>
</feature>
<reference evidence="2 4" key="1">
    <citation type="journal article" date="2011" name="Nature">
        <title>The Medicago genome provides insight into the evolution of rhizobial symbioses.</title>
        <authorList>
            <person name="Young N.D."/>
            <person name="Debelle F."/>
            <person name="Oldroyd G.E."/>
            <person name="Geurts R."/>
            <person name="Cannon S.B."/>
            <person name="Udvardi M.K."/>
            <person name="Benedito V.A."/>
            <person name="Mayer K.F."/>
            <person name="Gouzy J."/>
            <person name="Schoof H."/>
            <person name="Van de Peer Y."/>
            <person name="Proost S."/>
            <person name="Cook D.R."/>
            <person name="Meyers B.C."/>
            <person name="Spannagl M."/>
            <person name="Cheung F."/>
            <person name="De Mita S."/>
            <person name="Krishnakumar V."/>
            <person name="Gundlach H."/>
            <person name="Zhou S."/>
            <person name="Mudge J."/>
            <person name="Bharti A.K."/>
            <person name="Murray J.D."/>
            <person name="Naoumkina M.A."/>
            <person name="Rosen B."/>
            <person name="Silverstein K.A."/>
            <person name="Tang H."/>
            <person name="Rombauts S."/>
            <person name="Zhao P.X."/>
            <person name="Zhou P."/>
            <person name="Barbe V."/>
            <person name="Bardou P."/>
            <person name="Bechner M."/>
            <person name="Bellec A."/>
            <person name="Berger A."/>
            <person name="Berges H."/>
            <person name="Bidwell S."/>
            <person name="Bisseling T."/>
            <person name="Choisne N."/>
            <person name="Couloux A."/>
            <person name="Denny R."/>
            <person name="Deshpande S."/>
            <person name="Dai X."/>
            <person name="Doyle J.J."/>
            <person name="Dudez A.M."/>
            <person name="Farmer A.D."/>
            <person name="Fouteau S."/>
            <person name="Franken C."/>
            <person name="Gibelin C."/>
            <person name="Gish J."/>
            <person name="Goldstein S."/>
            <person name="Gonzalez A.J."/>
            <person name="Green P.J."/>
            <person name="Hallab A."/>
            <person name="Hartog M."/>
            <person name="Hua A."/>
            <person name="Humphray S.J."/>
            <person name="Jeong D.H."/>
            <person name="Jing Y."/>
            <person name="Jocker A."/>
            <person name="Kenton S.M."/>
            <person name="Kim D.J."/>
            <person name="Klee K."/>
            <person name="Lai H."/>
            <person name="Lang C."/>
            <person name="Lin S."/>
            <person name="Macmil S.L."/>
            <person name="Magdelenat G."/>
            <person name="Matthews L."/>
            <person name="McCorrison J."/>
            <person name="Monaghan E.L."/>
            <person name="Mun J.H."/>
            <person name="Najar F.Z."/>
            <person name="Nicholson C."/>
            <person name="Noirot C."/>
            <person name="O'Bleness M."/>
            <person name="Paule C.R."/>
            <person name="Poulain J."/>
            <person name="Prion F."/>
            <person name="Qin B."/>
            <person name="Qu C."/>
            <person name="Retzel E.F."/>
            <person name="Riddle C."/>
            <person name="Sallet E."/>
            <person name="Samain S."/>
            <person name="Samson N."/>
            <person name="Sanders I."/>
            <person name="Saurat O."/>
            <person name="Scarpelli C."/>
            <person name="Schiex T."/>
            <person name="Segurens B."/>
            <person name="Severin A.J."/>
            <person name="Sherrier D.J."/>
            <person name="Shi R."/>
            <person name="Sims S."/>
            <person name="Singer S.R."/>
            <person name="Sinharoy S."/>
            <person name="Sterck L."/>
            <person name="Viollet A."/>
            <person name="Wang B.B."/>
            <person name="Wang K."/>
            <person name="Wang M."/>
            <person name="Wang X."/>
            <person name="Warfsmann J."/>
            <person name="Weissenbach J."/>
            <person name="White D.D."/>
            <person name="White J.D."/>
            <person name="Wiley G.B."/>
            <person name="Wincker P."/>
            <person name="Xing Y."/>
            <person name="Yang L."/>
            <person name="Yao Z."/>
            <person name="Ying F."/>
            <person name="Zhai J."/>
            <person name="Zhou L."/>
            <person name="Zuber A."/>
            <person name="Denarie J."/>
            <person name="Dixon R.A."/>
            <person name="May G.D."/>
            <person name="Schwartz D.C."/>
            <person name="Rogers J."/>
            <person name="Quetier F."/>
            <person name="Town C.D."/>
            <person name="Roe B.A."/>
        </authorList>
    </citation>
    <scope>NUCLEOTIDE SEQUENCE [LARGE SCALE GENOMIC DNA]</scope>
    <source>
        <strain evidence="2">A17</strain>
        <strain evidence="3 4">cv. Jemalong A17</strain>
    </source>
</reference>
<feature type="signal peptide" evidence="1">
    <location>
        <begin position="1"/>
        <end position="18"/>
    </location>
</feature>
<protein>
    <submittedName>
        <fullName evidence="2 3">Uncharacterized protein</fullName>
    </submittedName>
</protein>
<evidence type="ECO:0000256" key="1">
    <source>
        <dbReference type="SAM" id="SignalP"/>
    </source>
</evidence>
<dbReference type="HOGENOM" id="CLU_2625654_0_0_1"/>
<organism evidence="2 4">
    <name type="scientific">Medicago truncatula</name>
    <name type="common">Barrel medic</name>
    <name type="synonym">Medicago tribuloides</name>
    <dbReference type="NCBI Taxonomy" id="3880"/>
    <lineage>
        <taxon>Eukaryota</taxon>
        <taxon>Viridiplantae</taxon>
        <taxon>Streptophyta</taxon>
        <taxon>Embryophyta</taxon>
        <taxon>Tracheophyta</taxon>
        <taxon>Spermatophyta</taxon>
        <taxon>Magnoliopsida</taxon>
        <taxon>eudicotyledons</taxon>
        <taxon>Gunneridae</taxon>
        <taxon>Pentapetalae</taxon>
        <taxon>rosids</taxon>
        <taxon>fabids</taxon>
        <taxon>Fabales</taxon>
        <taxon>Fabaceae</taxon>
        <taxon>Papilionoideae</taxon>
        <taxon>50 kb inversion clade</taxon>
        <taxon>NPAAA clade</taxon>
        <taxon>Hologalegina</taxon>
        <taxon>IRL clade</taxon>
        <taxon>Trifolieae</taxon>
        <taxon>Medicago</taxon>
    </lineage>
</organism>
<name>G7INI2_MEDTR</name>
<dbReference type="PaxDb" id="3880-AES65274"/>